<proteinExistence type="predicted"/>
<name>A0ABY1ZJP6_9GAMM</name>
<accession>A0ABY1ZJP6</accession>
<feature type="signal peptide" evidence="1">
    <location>
        <begin position="1"/>
        <end position="15"/>
    </location>
</feature>
<evidence type="ECO:0000256" key="1">
    <source>
        <dbReference type="SAM" id="SignalP"/>
    </source>
</evidence>
<sequence length="208" mass="22112">MAVIALVACSAQAQANSGETLAAAAACTHKVARLERLACFDEVFGTPVRTPDEQAAAEPAAKPVVWQAAYDQEARRTPEDGALEGQGDAGYLVTVPALGAVPPRPLLTVRCDNNITRFAVMLPKATSAERVALRLDTDGRTQSQTWRVRDDGYVVSGGRGLPAIRTLHQLVNAGQLSLQADEAALDGLMFDLSGFRKALGPLRDECGW</sequence>
<keyword evidence="1" id="KW-0732">Signal</keyword>
<organism evidence="2 3">
    <name type="scientific">Marinobacter halodurans</name>
    <dbReference type="NCBI Taxonomy" id="2528979"/>
    <lineage>
        <taxon>Bacteria</taxon>
        <taxon>Pseudomonadati</taxon>
        <taxon>Pseudomonadota</taxon>
        <taxon>Gammaproteobacteria</taxon>
        <taxon>Pseudomonadales</taxon>
        <taxon>Marinobacteraceae</taxon>
        <taxon>Marinobacter</taxon>
    </lineage>
</organism>
<evidence type="ECO:0000313" key="2">
    <source>
        <dbReference type="EMBL" id="TBW54896.1"/>
    </source>
</evidence>
<gene>
    <name evidence="2" type="primary">tagO</name>
    <name evidence="2" type="ORF">EZI54_12250</name>
</gene>
<comment type="caution">
    <text evidence="2">The sequence shown here is derived from an EMBL/GenBank/DDBJ whole genome shotgun (WGS) entry which is preliminary data.</text>
</comment>
<evidence type="ECO:0000313" key="3">
    <source>
        <dbReference type="Proteomes" id="UP000313645"/>
    </source>
</evidence>
<dbReference type="Pfam" id="PF11319">
    <property type="entry name" value="VasI"/>
    <property type="match status" value="1"/>
</dbReference>
<dbReference type="EMBL" id="SJDL01000018">
    <property type="protein sequence ID" value="TBW54896.1"/>
    <property type="molecule type" value="Genomic_DNA"/>
</dbReference>
<protein>
    <submittedName>
        <fullName evidence="2">Type VI secretion system-associated protein TagO</fullName>
    </submittedName>
</protein>
<reference evidence="2 3" key="1">
    <citation type="submission" date="2019-02" db="EMBL/GenBank/DDBJ databases">
        <title>Marinobacter halodurans sp. nov., a marine bacterium isolated from sea tidal flat.</title>
        <authorList>
            <person name="Yoo Y."/>
            <person name="Lee D.W."/>
            <person name="Kim B.S."/>
            <person name="Kim J.-J."/>
        </authorList>
    </citation>
    <scope>NUCLEOTIDE SEQUENCE [LARGE SCALE GENOMIC DNA]</scope>
    <source>
        <strain evidence="2 3">YJ-S3-2</strain>
    </source>
</reference>
<feature type="chain" id="PRO_5046564093" evidence="1">
    <location>
        <begin position="16"/>
        <end position="208"/>
    </location>
</feature>
<keyword evidence="3" id="KW-1185">Reference proteome</keyword>
<dbReference type="InterPro" id="IPR017738">
    <property type="entry name" value="T6SS-assoc_VCA0118"/>
</dbReference>
<dbReference type="Proteomes" id="UP000313645">
    <property type="component" value="Unassembled WGS sequence"/>
</dbReference>
<dbReference type="NCBIfam" id="TIGR03360">
    <property type="entry name" value="VI_minor_1"/>
    <property type="match status" value="1"/>
</dbReference>